<feature type="compositionally biased region" description="Low complexity" evidence="1">
    <location>
        <begin position="1"/>
        <end position="18"/>
    </location>
</feature>
<protein>
    <recommendedName>
        <fullName evidence="2">Bacterial spore germination immunoglobulin-like domain-containing protein</fullName>
    </recommendedName>
</protein>
<sequence>MSTRESTMTSQQTSQQTSRSRRGPLHRTLAGAAVTALALGVLAGCGDDGGDRADDPAPAGSTSSPGSTEPSEPTTSAEPTDTASPSVTAEPDPGETSTVPVYYVGDSPMGPRLYREFRKVSGDPALGAADMVAAGVPADPDYRAAFPVDGSFSSVRLDEQAGLVIAQVPDDRWADRPADMSRKQARLAVQALVYTVQGALQSRAPVQVVGEAGGPAVPMFGIDTDGGVANADQLDVLSLVSVTSPESGAEVSGTFTASGVASSFEATVPWEVRDASGTVVLDGFSTAEGWMDRLYPWQSEVDVSGLAPGEYTFAAMTDDPSGGEGPGPFEDTKVIRVG</sequence>
<dbReference type="Proteomes" id="UP000732378">
    <property type="component" value="Unassembled WGS sequence"/>
</dbReference>
<feature type="region of interest" description="Disordered" evidence="1">
    <location>
        <begin position="42"/>
        <end position="103"/>
    </location>
</feature>
<evidence type="ECO:0000256" key="1">
    <source>
        <dbReference type="SAM" id="MobiDB-lite"/>
    </source>
</evidence>
<gene>
    <name evidence="3" type="ORF">JOE61_003788</name>
</gene>
<dbReference type="EMBL" id="JAFBBZ010000001">
    <property type="protein sequence ID" value="MBM7509974.1"/>
    <property type="molecule type" value="Genomic_DNA"/>
</dbReference>
<feature type="compositionally biased region" description="Low complexity" evidence="1">
    <location>
        <begin position="56"/>
        <end position="86"/>
    </location>
</feature>
<proteinExistence type="predicted"/>
<evidence type="ECO:0000259" key="2">
    <source>
        <dbReference type="Pfam" id="PF10648"/>
    </source>
</evidence>
<feature type="domain" description="Bacterial spore germination immunoglobulin-like" evidence="2">
    <location>
        <begin position="240"/>
        <end position="324"/>
    </location>
</feature>
<keyword evidence="4" id="KW-1185">Reference proteome</keyword>
<name>A0ABS2MFK4_9ACTN</name>
<reference evidence="3 4" key="1">
    <citation type="submission" date="2021-01" db="EMBL/GenBank/DDBJ databases">
        <title>Sequencing the genomes of 1000 actinobacteria strains.</title>
        <authorList>
            <person name="Klenk H.-P."/>
        </authorList>
    </citation>
    <scope>NUCLEOTIDE SEQUENCE [LARGE SCALE GENOMIC DNA]</scope>
    <source>
        <strain evidence="3 4">DSM 18239</strain>
    </source>
</reference>
<dbReference type="InterPro" id="IPR018911">
    <property type="entry name" value="Gmad2_Ig-like_dom"/>
</dbReference>
<dbReference type="Pfam" id="PF10648">
    <property type="entry name" value="Gmad2"/>
    <property type="match status" value="1"/>
</dbReference>
<feature type="region of interest" description="Disordered" evidence="1">
    <location>
        <begin position="1"/>
        <end position="29"/>
    </location>
</feature>
<comment type="caution">
    <text evidence="3">The sequence shown here is derived from an EMBL/GenBank/DDBJ whole genome shotgun (WGS) entry which is preliminary data.</text>
</comment>
<evidence type="ECO:0000313" key="3">
    <source>
        <dbReference type="EMBL" id="MBM7509974.1"/>
    </source>
</evidence>
<accession>A0ABS2MFK4</accession>
<organism evidence="3 4">
    <name type="scientific">Nocardioides salarius</name>
    <dbReference type="NCBI Taxonomy" id="374513"/>
    <lineage>
        <taxon>Bacteria</taxon>
        <taxon>Bacillati</taxon>
        <taxon>Actinomycetota</taxon>
        <taxon>Actinomycetes</taxon>
        <taxon>Propionibacteriales</taxon>
        <taxon>Nocardioidaceae</taxon>
        <taxon>Nocardioides</taxon>
    </lineage>
</organism>
<dbReference type="RefSeq" id="WP_193667394.1">
    <property type="nucleotide sequence ID" value="NZ_JACDTV010000002.1"/>
</dbReference>
<evidence type="ECO:0000313" key="4">
    <source>
        <dbReference type="Proteomes" id="UP000732378"/>
    </source>
</evidence>